<dbReference type="STRING" id="1754192.A0A1Y1XLX9"/>
<dbReference type="GO" id="GO:0007166">
    <property type="term" value="P:cell surface receptor signaling pathway"/>
    <property type="evidence" value="ECO:0007669"/>
    <property type="project" value="InterPro"/>
</dbReference>
<dbReference type="PRINTS" id="PR02001">
    <property type="entry name" value="GCR1CAMPR"/>
</dbReference>
<dbReference type="PANTHER" id="PTHR23112">
    <property type="entry name" value="G PROTEIN-COUPLED RECEPTOR 157-RELATED"/>
    <property type="match status" value="1"/>
</dbReference>
<evidence type="ECO:0000256" key="8">
    <source>
        <dbReference type="SAM" id="Phobius"/>
    </source>
</evidence>
<evidence type="ECO:0000256" key="3">
    <source>
        <dbReference type="ARBA" id="ARBA00022989"/>
    </source>
</evidence>
<comment type="caution">
    <text evidence="11">The sequence shown here is derived from an EMBL/GenBank/DDBJ whole genome shotgun (WGS) entry which is preliminary data.</text>
</comment>
<dbReference type="GO" id="GO:0004930">
    <property type="term" value="F:G protein-coupled receptor activity"/>
    <property type="evidence" value="ECO:0007669"/>
    <property type="project" value="UniProtKB-KW"/>
</dbReference>
<evidence type="ECO:0000256" key="1">
    <source>
        <dbReference type="ARBA" id="ARBA00004141"/>
    </source>
</evidence>
<dbReference type="Gene3D" id="1.20.1070.10">
    <property type="entry name" value="Rhodopsin 7-helix transmembrane proteins"/>
    <property type="match status" value="1"/>
</dbReference>
<evidence type="ECO:0000256" key="2">
    <source>
        <dbReference type="ARBA" id="ARBA00022692"/>
    </source>
</evidence>
<keyword evidence="4" id="KW-0297">G-protein coupled receptor</keyword>
<feature type="transmembrane region" description="Helical" evidence="8">
    <location>
        <begin position="260"/>
        <end position="280"/>
    </location>
</feature>
<organism evidence="11 12">
    <name type="scientific">Anaeromyces robustus</name>
    <dbReference type="NCBI Taxonomy" id="1754192"/>
    <lineage>
        <taxon>Eukaryota</taxon>
        <taxon>Fungi</taxon>
        <taxon>Fungi incertae sedis</taxon>
        <taxon>Chytridiomycota</taxon>
        <taxon>Chytridiomycota incertae sedis</taxon>
        <taxon>Neocallimastigomycetes</taxon>
        <taxon>Neocallimastigales</taxon>
        <taxon>Neocallimastigaceae</taxon>
        <taxon>Anaeromyces</taxon>
    </lineage>
</organism>
<keyword evidence="7" id="KW-0807">Transducer</keyword>
<dbReference type="SUPFAM" id="SSF81321">
    <property type="entry name" value="Family A G protein-coupled receptor-like"/>
    <property type="match status" value="1"/>
</dbReference>
<dbReference type="AlphaFoldDB" id="A0A1Y1XLX9"/>
<reference evidence="11 12" key="2">
    <citation type="submission" date="2016-08" db="EMBL/GenBank/DDBJ databases">
        <title>Pervasive Adenine N6-methylation of Active Genes in Fungi.</title>
        <authorList>
            <consortium name="DOE Joint Genome Institute"/>
            <person name="Mondo S.J."/>
            <person name="Dannebaum R.O."/>
            <person name="Kuo R.C."/>
            <person name="Labutti K."/>
            <person name="Haridas S."/>
            <person name="Kuo A."/>
            <person name="Salamov A."/>
            <person name="Ahrendt S.R."/>
            <person name="Lipzen A."/>
            <person name="Sullivan W."/>
            <person name="Andreopoulos W.B."/>
            <person name="Clum A."/>
            <person name="Lindquist E."/>
            <person name="Daum C."/>
            <person name="Ramamoorthy G.K."/>
            <person name="Gryganskyi A."/>
            <person name="Culley D."/>
            <person name="Magnuson J.K."/>
            <person name="James T.Y."/>
            <person name="O'Malley M.A."/>
            <person name="Stajich J.E."/>
            <person name="Spatafora J.W."/>
            <person name="Visel A."/>
            <person name="Grigoriev I.V."/>
        </authorList>
    </citation>
    <scope>NUCLEOTIDE SEQUENCE [LARGE SCALE GENOMIC DNA]</scope>
    <source>
        <strain evidence="11 12">S4</strain>
    </source>
</reference>
<evidence type="ECO:0000259" key="10">
    <source>
        <dbReference type="PROSITE" id="PS50262"/>
    </source>
</evidence>
<keyword evidence="12" id="KW-1185">Reference proteome</keyword>
<dbReference type="PROSITE" id="PS50262">
    <property type="entry name" value="G_PROTEIN_RECEP_F1_2"/>
    <property type="match status" value="1"/>
</dbReference>
<feature type="transmembrane region" description="Helical" evidence="8">
    <location>
        <begin position="223"/>
        <end position="240"/>
    </location>
</feature>
<dbReference type="EMBL" id="MCFG01000017">
    <property type="protein sequence ID" value="ORX86757.1"/>
    <property type="molecule type" value="Genomic_DNA"/>
</dbReference>
<evidence type="ECO:0000259" key="9">
    <source>
        <dbReference type="PROSITE" id="PS50261"/>
    </source>
</evidence>
<keyword evidence="2 8" id="KW-0812">Transmembrane</keyword>
<sequence>MFLDDESNDKLIFGLTIDFGSICSFIGCIGIIIYAFFSKVFLGENKIWYNFILYISICDMVGCINFLLRRFMKDDVNSCRIQGLIINFFFLSSVFWTSVIAFSIYWVGILNKKIQSLERFKYIFHVIVWGLSLLLTGSLYFIEKILYIPKNKFILGSENKSDVKYWCWVNAEYGIYGIYFFYIPIWIAFLFNAYIYITFDIKKKKHDMSDILDKYPIIKRTRYFLFSLFIIWMFGSLNRIHDLIYDESFYVLQLFHTTFIPLQGFINSVTYFWCEIFVRLMDLRNEFYKREKQNIENNDNNHNHNHNHNHNINNYRNNNNDSIDVNILPEEDNEYLRPPLKNKDFDNFYVLESQLVHTYSKKNDKGKEKYINTLSPITESQITYDSKTPILGKGNH</sequence>
<dbReference type="PANTHER" id="PTHR23112:SF0">
    <property type="entry name" value="TRANSMEMBRANE PROTEIN 116"/>
    <property type="match status" value="1"/>
</dbReference>
<accession>A0A1Y1XLX9</accession>
<gene>
    <name evidence="11" type="ORF">BCR32DRAFT_289821</name>
</gene>
<dbReference type="InterPro" id="IPR017452">
    <property type="entry name" value="GPCR_Rhodpsn_7TM"/>
</dbReference>
<dbReference type="GO" id="GO:0007189">
    <property type="term" value="P:adenylate cyclase-activating G protein-coupled receptor signaling pathway"/>
    <property type="evidence" value="ECO:0007669"/>
    <property type="project" value="TreeGrafter"/>
</dbReference>
<comment type="subcellular location">
    <subcellularLocation>
        <location evidence="1">Membrane</location>
        <topology evidence="1">Multi-pass membrane protein</topology>
    </subcellularLocation>
</comment>
<evidence type="ECO:0000256" key="5">
    <source>
        <dbReference type="ARBA" id="ARBA00023136"/>
    </source>
</evidence>
<evidence type="ECO:0000256" key="6">
    <source>
        <dbReference type="ARBA" id="ARBA00023170"/>
    </source>
</evidence>
<evidence type="ECO:0000313" key="12">
    <source>
        <dbReference type="Proteomes" id="UP000193944"/>
    </source>
</evidence>
<dbReference type="PROSITE" id="PS50261">
    <property type="entry name" value="G_PROTEIN_RECEP_F2_4"/>
    <property type="match status" value="1"/>
</dbReference>
<feature type="transmembrane region" description="Helical" evidence="8">
    <location>
        <begin position="122"/>
        <end position="142"/>
    </location>
</feature>
<feature type="transmembrane region" description="Helical" evidence="8">
    <location>
        <begin position="178"/>
        <end position="199"/>
    </location>
</feature>
<feature type="domain" description="G-protein coupled receptors family 1 profile" evidence="10">
    <location>
        <begin position="27"/>
        <end position="271"/>
    </location>
</feature>
<name>A0A1Y1XLX9_9FUNG</name>
<protein>
    <recommendedName>
        <fullName evidence="13">G-protein coupled receptors family 2 profile 2 domain-containing protein</fullName>
    </recommendedName>
</protein>
<reference evidence="11 12" key="1">
    <citation type="submission" date="2016-08" db="EMBL/GenBank/DDBJ databases">
        <title>A Parts List for Fungal Cellulosomes Revealed by Comparative Genomics.</title>
        <authorList>
            <consortium name="DOE Joint Genome Institute"/>
            <person name="Haitjema C.H."/>
            <person name="Gilmore S.P."/>
            <person name="Henske J.K."/>
            <person name="Solomon K.V."/>
            <person name="De Groot R."/>
            <person name="Kuo A."/>
            <person name="Mondo S.J."/>
            <person name="Salamov A.A."/>
            <person name="Labutti K."/>
            <person name="Zhao Z."/>
            <person name="Chiniquy J."/>
            <person name="Barry K."/>
            <person name="Brewer H.M."/>
            <person name="Purvine S.O."/>
            <person name="Wright A.T."/>
            <person name="Boxma B."/>
            <person name="Van Alen T."/>
            <person name="Hackstein J.H."/>
            <person name="Baker S.E."/>
            <person name="Grigoriev I.V."/>
            <person name="O'Malley M.A."/>
        </authorList>
    </citation>
    <scope>NUCLEOTIDE SEQUENCE [LARGE SCALE GENOMIC DNA]</scope>
    <source>
        <strain evidence="11 12">S4</strain>
    </source>
</reference>
<proteinExistence type="predicted"/>
<dbReference type="PRINTS" id="PR02000">
    <property type="entry name" value="GCR1PLANT"/>
</dbReference>
<evidence type="ECO:0000313" key="11">
    <source>
        <dbReference type="EMBL" id="ORX86757.1"/>
    </source>
</evidence>
<feature type="transmembrane region" description="Helical" evidence="8">
    <location>
        <begin position="48"/>
        <end position="68"/>
    </location>
</feature>
<keyword evidence="6" id="KW-0675">Receptor</keyword>
<evidence type="ECO:0000256" key="4">
    <source>
        <dbReference type="ARBA" id="ARBA00023040"/>
    </source>
</evidence>
<dbReference type="OrthoDB" id="2122879at2759"/>
<evidence type="ECO:0000256" key="7">
    <source>
        <dbReference type="ARBA" id="ARBA00023224"/>
    </source>
</evidence>
<dbReference type="Proteomes" id="UP000193944">
    <property type="component" value="Unassembled WGS sequence"/>
</dbReference>
<keyword evidence="5 8" id="KW-0472">Membrane</keyword>
<feature type="transmembrane region" description="Helical" evidence="8">
    <location>
        <begin position="12"/>
        <end position="36"/>
    </location>
</feature>
<dbReference type="InterPro" id="IPR022340">
    <property type="entry name" value="GPCR_GCR1_put"/>
</dbReference>
<dbReference type="GO" id="GO:0005886">
    <property type="term" value="C:plasma membrane"/>
    <property type="evidence" value="ECO:0007669"/>
    <property type="project" value="TreeGrafter"/>
</dbReference>
<evidence type="ECO:0008006" key="13">
    <source>
        <dbReference type="Google" id="ProtNLM"/>
    </source>
</evidence>
<feature type="domain" description="G-protein coupled receptors family 2 profile 2" evidence="9">
    <location>
        <begin position="31"/>
        <end position="275"/>
    </location>
</feature>
<dbReference type="InterPro" id="IPR022343">
    <property type="entry name" value="GCR1-cAMP_receptor"/>
</dbReference>
<keyword evidence="3 8" id="KW-1133">Transmembrane helix</keyword>
<dbReference type="InterPro" id="IPR017981">
    <property type="entry name" value="GPCR_2-like_7TM"/>
</dbReference>
<feature type="transmembrane region" description="Helical" evidence="8">
    <location>
        <begin position="88"/>
        <end position="110"/>
    </location>
</feature>